<dbReference type="Proteomes" id="UP000466024">
    <property type="component" value="Unassembled WGS sequence"/>
</dbReference>
<evidence type="ECO:0000313" key="3">
    <source>
        <dbReference type="Proteomes" id="UP000466024"/>
    </source>
</evidence>
<keyword evidence="1" id="KW-1133">Transmembrane helix</keyword>
<keyword evidence="1" id="KW-0472">Membrane</keyword>
<proteinExistence type="predicted"/>
<feature type="transmembrane region" description="Helical" evidence="1">
    <location>
        <begin position="98"/>
        <end position="117"/>
    </location>
</feature>
<protein>
    <recommendedName>
        <fullName evidence="4">Holin of 3TMs, for gene-transfer release</fullName>
    </recommendedName>
</protein>
<organism evidence="2 3">
    <name type="scientific">Salinicola corii</name>
    <dbReference type="NCBI Taxonomy" id="2606937"/>
    <lineage>
        <taxon>Bacteria</taxon>
        <taxon>Pseudomonadati</taxon>
        <taxon>Pseudomonadota</taxon>
        <taxon>Gammaproteobacteria</taxon>
        <taxon>Oceanospirillales</taxon>
        <taxon>Halomonadaceae</taxon>
        <taxon>Salinicola</taxon>
    </lineage>
</organism>
<evidence type="ECO:0008006" key="4">
    <source>
        <dbReference type="Google" id="ProtNLM"/>
    </source>
</evidence>
<feature type="transmembrane region" description="Helical" evidence="1">
    <location>
        <begin position="129"/>
        <end position="147"/>
    </location>
</feature>
<gene>
    <name evidence="2" type="ORF">F0A16_02805</name>
</gene>
<sequence>MNWTWSDIGDIVGKAAPTLGTALAGKAGGAVGAALADLLGADSTPESVKSAIDSNPEWHLKARELELEMQKAVLADRDSARGLQKAALAAGKGEFQNWLAAGVLVGGIIMLGCIAFMPADGLTDNTRMYILGFLTAAMTQVLNYFFGSTQWGNRNAKLTAESPSANLYSQIGVRG</sequence>
<evidence type="ECO:0000256" key="1">
    <source>
        <dbReference type="SAM" id="Phobius"/>
    </source>
</evidence>
<evidence type="ECO:0000313" key="2">
    <source>
        <dbReference type="EMBL" id="KAA0020735.1"/>
    </source>
</evidence>
<name>A0A640WJI4_9GAMM</name>
<dbReference type="AlphaFoldDB" id="A0A640WJI4"/>
<accession>A0A640WJI4</accession>
<dbReference type="RefSeq" id="WP_149433855.1">
    <property type="nucleotide sequence ID" value="NZ_VTPX01000001.1"/>
</dbReference>
<reference evidence="2 3" key="1">
    <citation type="submission" date="2019-08" db="EMBL/GenBank/DDBJ databases">
        <title>Bioinformatics analysis of the strain L3 and L5.</title>
        <authorList>
            <person name="Li X."/>
        </authorList>
    </citation>
    <scope>NUCLEOTIDE SEQUENCE [LARGE SCALE GENOMIC DNA]</scope>
    <source>
        <strain evidence="2 3">L3</strain>
    </source>
</reference>
<keyword evidence="1" id="KW-0812">Transmembrane</keyword>
<comment type="caution">
    <text evidence="2">The sequence shown here is derived from an EMBL/GenBank/DDBJ whole genome shotgun (WGS) entry which is preliminary data.</text>
</comment>
<keyword evidence="3" id="KW-1185">Reference proteome</keyword>
<dbReference type="EMBL" id="VTPX01000001">
    <property type="protein sequence ID" value="KAA0020735.1"/>
    <property type="molecule type" value="Genomic_DNA"/>
</dbReference>